<dbReference type="GO" id="GO:0008270">
    <property type="term" value="F:zinc ion binding"/>
    <property type="evidence" value="ECO:0007669"/>
    <property type="project" value="UniProtKB-KW"/>
</dbReference>
<comment type="caution">
    <text evidence="4">The sequence shown here is derived from an EMBL/GenBank/DDBJ whole genome shotgun (WGS) entry which is preliminary data.</text>
</comment>
<keyword evidence="1" id="KW-0862">Zinc</keyword>
<evidence type="ECO:0000256" key="1">
    <source>
        <dbReference type="PROSITE-ProRule" id="PRU00042"/>
    </source>
</evidence>
<evidence type="ECO:0000259" key="3">
    <source>
        <dbReference type="PROSITE" id="PS50157"/>
    </source>
</evidence>
<dbReference type="OrthoDB" id="6105938at2759"/>
<evidence type="ECO:0000313" key="4">
    <source>
        <dbReference type="EMBL" id="KAH7014170.1"/>
    </source>
</evidence>
<gene>
    <name evidence="4" type="ORF">B0I36DRAFT_355423</name>
</gene>
<reference evidence="4" key="1">
    <citation type="journal article" date="2021" name="Nat. Commun.">
        <title>Genetic determinants of endophytism in the Arabidopsis root mycobiome.</title>
        <authorList>
            <person name="Mesny F."/>
            <person name="Miyauchi S."/>
            <person name="Thiergart T."/>
            <person name="Pickel B."/>
            <person name="Atanasova L."/>
            <person name="Karlsson M."/>
            <person name="Huettel B."/>
            <person name="Barry K.W."/>
            <person name="Haridas S."/>
            <person name="Chen C."/>
            <person name="Bauer D."/>
            <person name="Andreopoulos W."/>
            <person name="Pangilinan J."/>
            <person name="LaButti K."/>
            <person name="Riley R."/>
            <person name="Lipzen A."/>
            <person name="Clum A."/>
            <person name="Drula E."/>
            <person name="Henrissat B."/>
            <person name="Kohler A."/>
            <person name="Grigoriev I.V."/>
            <person name="Martin F.M."/>
            <person name="Hacquard S."/>
        </authorList>
    </citation>
    <scope>NUCLEOTIDE SEQUENCE</scope>
    <source>
        <strain evidence="4">MPI-CAGE-CH-0230</strain>
    </source>
</reference>
<dbReference type="EMBL" id="JAGTJQ010000013">
    <property type="protein sequence ID" value="KAH7014170.1"/>
    <property type="molecule type" value="Genomic_DNA"/>
</dbReference>
<dbReference type="AlphaFoldDB" id="A0A9P8XS20"/>
<protein>
    <recommendedName>
        <fullName evidence="3">C2H2-type domain-containing protein</fullName>
    </recommendedName>
</protein>
<dbReference type="PANTHER" id="PTHR38846:SF1">
    <property type="entry name" value="C3H1-TYPE DOMAIN-CONTAINING PROTEIN"/>
    <property type="match status" value="1"/>
</dbReference>
<feature type="compositionally biased region" description="Polar residues" evidence="2">
    <location>
        <begin position="36"/>
        <end position="53"/>
    </location>
</feature>
<feature type="domain" description="C2H2-type" evidence="3">
    <location>
        <begin position="3"/>
        <end position="29"/>
    </location>
</feature>
<dbReference type="PROSITE" id="PS50157">
    <property type="entry name" value="ZINC_FINGER_C2H2_2"/>
    <property type="match status" value="1"/>
</dbReference>
<keyword evidence="5" id="KW-1185">Reference proteome</keyword>
<dbReference type="GeneID" id="70186986"/>
<keyword evidence="1" id="KW-0479">Metal-binding</keyword>
<dbReference type="PROSITE" id="PS00028">
    <property type="entry name" value="ZINC_FINGER_C2H2_1"/>
    <property type="match status" value="1"/>
</dbReference>
<proteinExistence type="predicted"/>
<organism evidence="4 5">
    <name type="scientific">Microdochium trichocladiopsis</name>
    <dbReference type="NCBI Taxonomy" id="1682393"/>
    <lineage>
        <taxon>Eukaryota</taxon>
        <taxon>Fungi</taxon>
        <taxon>Dikarya</taxon>
        <taxon>Ascomycota</taxon>
        <taxon>Pezizomycotina</taxon>
        <taxon>Sordariomycetes</taxon>
        <taxon>Xylariomycetidae</taxon>
        <taxon>Xylariales</taxon>
        <taxon>Microdochiaceae</taxon>
        <taxon>Microdochium</taxon>
    </lineage>
</organism>
<sequence>MAHTCQSCGKAFKSPVSLRQHAESTGHHSAAGVANSAGTDNDTPSMSSSSALTPGSEEDGLASTLSGLRLDSHVEDDIEIDMPLDRFFRSFDAFKKYDPSTPPSVSFSQLRNHLTSTLGYHEMEALRKRFHRAIDMELEEHYGRHNDLAAWQELCRVVVASGAGETGKSITGCKKILQAVNINIFDLVHFARRSLVHRTSPEAAAQPLSSIKTFASVKALKTYSKKQSKVFPLAGGARVNGDQSAALKAFLRPFNR</sequence>
<dbReference type="InterPro" id="IPR013087">
    <property type="entry name" value="Znf_C2H2_type"/>
</dbReference>
<dbReference type="RefSeq" id="XP_046005137.1">
    <property type="nucleotide sequence ID" value="XM_046157440.1"/>
</dbReference>
<feature type="region of interest" description="Disordered" evidence="2">
    <location>
        <begin position="19"/>
        <end position="62"/>
    </location>
</feature>
<name>A0A9P8XS20_9PEZI</name>
<keyword evidence="1" id="KW-0863">Zinc-finger</keyword>
<accession>A0A9P8XS20</accession>
<dbReference type="Proteomes" id="UP000756346">
    <property type="component" value="Unassembled WGS sequence"/>
</dbReference>
<evidence type="ECO:0000313" key="5">
    <source>
        <dbReference type="Proteomes" id="UP000756346"/>
    </source>
</evidence>
<dbReference type="PANTHER" id="PTHR38846">
    <property type="entry name" value="C3H1-TYPE DOMAIN-CONTAINING PROTEIN"/>
    <property type="match status" value="1"/>
</dbReference>
<evidence type="ECO:0000256" key="2">
    <source>
        <dbReference type="SAM" id="MobiDB-lite"/>
    </source>
</evidence>